<evidence type="ECO:0000313" key="6">
    <source>
        <dbReference type="Proteomes" id="UP000189800"/>
    </source>
</evidence>
<reference evidence="5 6" key="1">
    <citation type="submission" date="2017-02" db="EMBL/GenBank/DDBJ databases">
        <title>Draft genome sequence of Moraxella pluranimalium CCUG 54913T type strain.</title>
        <authorList>
            <person name="Salva-Serra F."/>
            <person name="Engstrom-Jakobsson H."/>
            <person name="Thorell K."/>
            <person name="Jaen-Luchoro D."/>
            <person name="Gonzales-Siles L."/>
            <person name="Karlsson R."/>
            <person name="Yazdan S."/>
            <person name="Boulund F."/>
            <person name="Johnning A."/>
            <person name="Engstrand L."/>
            <person name="Kristiansson E."/>
            <person name="Moore E."/>
        </authorList>
    </citation>
    <scope>NUCLEOTIDE SEQUENCE [LARGE SCALE GENOMIC DNA]</scope>
    <source>
        <strain evidence="5 6">CCUG 54913</strain>
    </source>
</reference>
<evidence type="ECO:0000256" key="1">
    <source>
        <dbReference type="ARBA" id="ARBA00006484"/>
    </source>
</evidence>
<dbReference type="PRINTS" id="PR00080">
    <property type="entry name" value="SDRFAMILY"/>
</dbReference>
<gene>
    <name evidence="5" type="ORF">B0680_10620</name>
</gene>
<protein>
    <submittedName>
        <fullName evidence="5">Short-chain dehydrogenase</fullName>
    </submittedName>
</protein>
<dbReference type="RefSeq" id="WP_078255065.1">
    <property type="nucleotide sequence ID" value="NZ_MUYU01000045.1"/>
</dbReference>
<dbReference type="NCBIfam" id="NF006114">
    <property type="entry name" value="PRK08263.1"/>
    <property type="match status" value="1"/>
</dbReference>
<dbReference type="Proteomes" id="UP000189800">
    <property type="component" value="Unassembled WGS sequence"/>
</dbReference>
<dbReference type="PANTHER" id="PTHR43976">
    <property type="entry name" value="SHORT CHAIN DEHYDROGENASE"/>
    <property type="match status" value="1"/>
</dbReference>
<dbReference type="InterPro" id="IPR051911">
    <property type="entry name" value="SDR_oxidoreductase"/>
</dbReference>
<dbReference type="SMART" id="SM00822">
    <property type="entry name" value="PKS_KR"/>
    <property type="match status" value="1"/>
</dbReference>
<dbReference type="InterPro" id="IPR002347">
    <property type="entry name" value="SDR_fam"/>
</dbReference>
<organism evidence="5 6">
    <name type="scientific">Moraxella pluranimalium</name>
    <dbReference type="NCBI Taxonomy" id="470453"/>
    <lineage>
        <taxon>Bacteria</taxon>
        <taxon>Pseudomonadati</taxon>
        <taxon>Pseudomonadota</taxon>
        <taxon>Gammaproteobacteria</taxon>
        <taxon>Moraxellales</taxon>
        <taxon>Moraxellaceae</taxon>
        <taxon>Moraxella</taxon>
    </lineage>
</organism>
<dbReference type="InterPro" id="IPR020904">
    <property type="entry name" value="Sc_DH/Rdtase_CS"/>
</dbReference>
<comment type="caution">
    <text evidence="5">The sequence shown here is derived from an EMBL/GenBank/DDBJ whole genome shotgun (WGS) entry which is preliminary data.</text>
</comment>
<dbReference type="PROSITE" id="PS00061">
    <property type="entry name" value="ADH_SHORT"/>
    <property type="match status" value="1"/>
</dbReference>
<feature type="domain" description="Ketoreductase" evidence="4">
    <location>
        <begin position="10"/>
        <end position="192"/>
    </location>
</feature>
<dbReference type="SUPFAM" id="SSF51735">
    <property type="entry name" value="NAD(P)-binding Rossmann-fold domains"/>
    <property type="match status" value="1"/>
</dbReference>
<proteinExistence type="inferred from homology"/>
<accession>A0A1T0CC70</accession>
<dbReference type="PANTHER" id="PTHR43976:SF16">
    <property type="entry name" value="SHORT-CHAIN DEHYDROGENASE_REDUCTASE FAMILY PROTEIN"/>
    <property type="match status" value="1"/>
</dbReference>
<dbReference type="Pfam" id="PF00106">
    <property type="entry name" value="adh_short"/>
    <property type="match status" value="1"/>
</dbReference>
<sequence length="291" mass="32138">MTFSNVQNTRVWFITGASSGLGYEFTKKALESGDKVVGVARNIEKLNELKYQFEGMLLPLSLDVTDRSAVSATVETAIKHFGRLDIVINNAGNMVMGMIEEFSEDEVRSQMEPNFFGAVWVSQAVMPYLRTQGSGHIIQISSIGGLITGPMSGIYSASKFALEGFSEALAQEAAHFGVKVSIVEPGGYWTNLYLKMSFTLQKKEYDSLREKLAQQNSTESVDSDPKLAAEAIMKLVNSENPPLRLILGSLVYDLAVENTEKRIFTWKEWESVSRSAEHGIPAPEGYGIIEE</sequence>
<evidence type="ECO:0000313" key="5">
    <source>
        <dbReference type="EMBL" id="OOS19940.1"/>
    </source>
</evidence>
<keyword evidence="2" id="KW-0560">Oxidoreductase</keyword>
<name>A0A1T0CC70_9GAMM</name>
<evidence type="ECO:0000256" key="3">
    <source>
        <dbReference type="RuleBase" id="RU000363"/>
    </source>
</evidence>
<dbReference type="InterPro" id="IPR057326">
    <property type="entry name" value="KR_dom"/>
</dbReference>
<keyword evidence="6" id="KW-1185">Reference proteome</keyword>
<dbReference type="PRINTS" id="PR00081">
    <property type="entry name" value="GDHRDH"/>
</dbReference>
<evidence type="ECO:0000259" key="4">
    <source>
        <dbReference type="SMART" id="SM00822"/>
    </source>
</evidence>
<dbReference type="InterPro" id="IPR036291">
    <property type="entry name" value="NAD(P)-bd_dom_sf"/>
</dbReference>
<comment type="similarity">
    <text evidence="1 3">Belongs to the short-chain dehydrogenases/reductases (SDR) family.</text>
</comment>
<dbReference type="GO" id="GO:0016491">
    <property type="term" value="F:oxidoreductase activity"/>
    <property type="evidence" value="ECO:0007669"/>
    <property type="project" value="UniProtKB-KW"/>
</dbReference>
<evidence type="ECO:0000256" key="2">
    <source>
        <dbReference type="ARBA" id="ARBA00023002"/>
    </source>
</evidence>
<dbReference type="EMBL" id="MUYU01000045">
    <property type="protein sequence ID" value="OOS19940.1"/>
    <property type="molecule type" value="Genomic_DNA"/>
</dbReference>
<dbReference type="Gene3D" id="3.40.50.720">
    <property type="entry name" value="NAD(P)-binding Rossmann-like Domain"/>
    <property type="match status" value="1"/>
</dbReference>
<dbReference type="STRING" id="470453.B0680_10620"/>
<dbReference type="AlphaFoldDB" id="A0A1T0CC70"/>
<dbReference type="OrthoDB" id="8613661at2"/>
<dbReference type="CDD" id="cd05374">
    <property type="entry name" value="17beta-HSD-like_SDR_c"/>
    <property type="match status" value="1"/>
</dbReference>